<dbReference type="Gene3D" id="3.30.2310.20">
    <property type="entry name" value="RelE-like"/>
    <property type="match status" value="1"/>
</dbReference>
<dbReference type="AlphaFoldDB" id="A0A4R4QGK7"/>
<protein>
    <submittedName>
        <fullName evidence="2">Type II toxin-antitoxin system RelE/ParE family toxin</fullName>
    </submittedName>
</protein>
<reference evidence="2 3" key="1">
    <citation type="submission" date="2019-03" db="EMBL/GenBank/DDBJ databases">
        <title>Draft genome sequences of novel Actinobacteria.</title>
        <authorList>
            <person name="Sahin N."/>
            <person name="Ay H."/>
            <person name="Saygin H."/>
        </authorList>
    </citation>
    <scope>NUCLEOTIDE SEQUENCE [LARGE SCALE GENOMIC DNA]</scope>
    <source>
        <strain evidence="2 3">JCM 30547</strain>
    </source>
</reference>
<dbReference type="OrthoDB" id="9812706at2"/>
<evidence type="ECO:0000313" key="2">
    <source>
        <dbReference type="EMBL" id="TDC34640.1"/>
    </source>
</evidence>
<dbReference type="InterPro" id="IPR035093">
    <property type="entry name" value="RelE/ParE_toxin_dom_sf"/>
</dbReference>
<name>A0A4R4QGK7_9ACTN</name>
<feature type="transmembrane region" description="Helical" evidence="1">
    <location>
        <begin position="63"/>
        <end position="80"/>
    </location>
</feature>
<proteinExistence type="predicted"/>
<sequence length="83" mass="9239">MTYQVVWSERALDQAAGYLEEDPDGLEQLMAAIDTLADEPRPDWSVEFGSPGIRRLDVGRFRVLYDIYASSVVIVVIHAGQLG</sequence>
<dbReference type="RefSeq" id="WP_132401516.1">
    <property type="nucleotide sequence ID" value="NZ_SMKA01000006.1"/>
</dbReference>
<evidence type="ECO:0000256" key="1">
    <source>
        <dbReference type="SAM" id="Phobius"/>
    </source>
</evidence>
<keyword evidence="1" id="KW-0812">Transmembrane</keyword>
<dbReference type="SUPFAM" id="SSF143011">
    <property type="entry name" value="RelE-like"/>
    <property type="match status" value="1"/>
</dbReference>
<gene>
    <name evidence="2" type="ORF">E1261_03190</name>
</gene>
<dbReference type="EMBL" id="SMKA01000006">
    <property type="protein sequence ID" value="TDC34640.1"/>
    <property type="molecule type" value="Genomic_DNA"/>
</dbReference>
<accession>A0A4R4QGK7</accession>
<keyword evidence="1" id="KW-1133">Transmembrane helix</keyword>
<organism evidence="2 3">
    <name type="scientific">Kribbella albertanoniae</name>
    <dbReference type="NCBI Taxonomy" id="1266829"/>
    <lineage>
        <taxon>Bacteria</taxon>
        <taxon>Bacillati</taxon>
        <taxon>Actinomycetota</taxon>
        <taxon>Actinomycetes</taxon>
        <taxon>Propionibacteriales</taxon>
        <taxon>Kribbellaceae</taxon>
        <taxon>Kribbella</taxon>
    </lineage>
</organism>
<evidence type="ECO:0000313" key="3">
    <source>
        <dbReference type="Proteomes" id="UP000295075"/>
    </source>
</evidence>
<keyword evidence="1" id="KW-0472">Membrane</keyword>
<dbReference type="Proteomes" id="UP000295075">
    <property type="component" value="Unassembled WGS sequence"/>
</dbReference>
<keyword evidence="3" id="KW-1185">Reference proteome</keyword>
<comment type="caution">
    <text evidence="2">The sequence shown here is derived from an EMBL/GenBank/DDBJ whole genome shotgun (WGS) entry which is preliminary data.</text>
</comment>